<dbReference type="InterPro" id="IPR046742">
    <property type="entry name" value="DUF6792"/>
</dbReference>
<organism evidence="2">
    <name type="scientific">Alkalihalophilus sp. As8PL</name>
    <dbReference type="NCBI Taxonomy" id="3237103"/>
    <lineage>
        <taxon>Bacteria</taxon>
        <taxon>Bacillati</taxon>
        <taxon>Bacillota</taxon>
        <taxon>Bacilli</taxon>
        <taxon>Bacillales</taxon>
        <taxon>Bacillaceae</taxon>
        <taxon>Alkalihalophilus</taxon>
    </lineage>
</organism>
<name>A0AB39BWA4_9BACI</name>
<dbReference type="SUPFAM" id="SSF53474">
    <property type="entry name" value="alpha/beta-Hydrolases"/>
    <property type="match status" value="1"/>
</dbReference>
<reference evidence="2" key="1">
    <citation type="submission" date="2024-07" db="EMBL/GenBank/DDBJ databases">
        <title>Identification and characteristics of an arsenic-resistant bacterial isolate, which belongs to a novel species.</title>
        <authorList>
            <person name="Juszczyk A."/>
            <person name="Kowalczyk A."/>
            <person name="Was K."/>
            <person name="Kosowicz W."/>
            <person name="Budzyn A."/>
            <person name="Latowski D."/>
        </authorList>
    </citation>
    <scope>NUCLEOTIDE SEQUENCE</scope>
    <source>
        <strain evidence="2">As8PL</strain>
    </source>
</reference>
<evidence type="ECO:0000259" key="1">
    <source>
        <dbReference type="Pfam" id="PF20591"/>
    </source>
</evidence>
<sequence>MSKPTINNQTRNYLTELQYTDDFTVEDVKSIVKEQMNYVLNDVDVKIYHSNDLGIGTASGFDGSAIHFYNKEDNINEVYYIFRGTAKFEDIYYNATGIATASNTEQIDDAELFFDSVQNYLPSKEELELYGDGHSLGGHLITSLALKKQEFSDVRGLNDAPINVYQMASYDEEFGGFLEASTGTNNYSNIKEETIIALARDFYKEQSKVISHTRVKGDPLYAQSFPGKLYIGQQIHYVGDLDIMDFPNIGEYPLTHLAKYSPIHYLDKLRYESNVSALFWMIRETDQRVGMEGVQYTMTNWKEVLSQSAKRPEGRFALFVGAHELKNRASSVLQSPGTWYQAYDVWSNLDLVHNHSLSTLIDYYNAQMHEKLTLFQVQDAISGKYVMLNKSDLKEFSLRYEYAIEQKYQIVQDLRAFMHQELDDLYDGVKRNLQTKMQALEASPGSLVSTPKRSYSGGVLGGSLSEFRTVERVEFDRYFEPIDESMTNPINDVIVQVENEINHLETFLSSFQATYNEMFDTDQSIASSIGIHAR</sequence>
<dbReference type="InterPro" id="IPR029058">
    <property type="entry name" value="AB_hydrolase_fold"/>
</dbReference>
<feature type="domain" description="DUF6792" evidence="1">
    <location>
        <begin position="20"/>
        <end position="221"/>
    </location>
</feature>
<protein>
    <submittedName>
        <fullName evidence="2">DUF6792 domain-containing protein</fullName>
    </submittedName>
</protein>
<dbReference type="EMBL" id="CP162551">
    <property type="protein sequence ID" value="XDI37978.1"/>
    <property type="molecule type" value="Genomic_DNA"/>
</dbReference>
<evidence type="ECO:0000313" key="2">
    <source>
        <dbReference type="EMBL" id="XDI37978.1"/>
    </source>
</evidence>
<accession>A0AB39BWA4</accession>
<dbReference type="AlphaFoldDB" id="A0AB39BWA4"/>
<dbReference type="Pfam" id="PF20591">
    <property type="entry name" value="DUF6792"/>
    <property type="match status" value="1"/>
</dbReference>
<dbReference type="RefSeq" id="WP_368505303.1">
    <property type="nucleotide sequence ID" value="NZ_CP162551.1"/>
</dbReference>
<proteinExistence type="predicted"/>
<gene>
    <name evidence="2" type="ORF">AB3N04_06580</name>
</gene>